<evidence type="ECO:0000256" key="13">
    <source>
        <dbReference type="RuleBase" id="RU362091"/>
    </source>
</evidence>
<evidence type="ECO:0000256" key="6">
    <source>
        <dbReference type="ARBA" id="ARBA00022847"/>
    </source>
</evidence>
<feature type="transmembrane region" description="Helical" evidence="14">
    <location>
        <begin position="44"/>
        <end position="63"/>
    </location>
</feature>
<dbReference type="EMBL" id="AEET01000033">
    <property type="protein sequence ID" value="EFM45685.1"/>
    <property type="molecule type" value="Genomic_DNA"/>
</dbReference>
<dbReference type="PROSITE" id="PS50283">
    <property type="entry name" value="NA_SOLUT_SYMP_3"/>
    <property type="match status" value="1"/>
</dbReference>
<evidence type="ECO:0000256" key="4">
    <source>
        <dbReference type="ARBA" id="ARBA00022475"/>
    </source>
</evidence>
<comment type="similarity">
    <text evidence="2 13">Belongs to the sodium:solute symporter (SSF) (TC 2.A.21) family.</text>
</comment>
<gene>
    <name evidence="15" type="primary">putP</name>
    <name evidence="15" type="ORF">HMPREF0580_1492</name>
</gene>
<keyword evidence="16" id="KW-1185">Reference proteome</keyword>
<evidence type="ECO:0000313" key="15">
    <source>
        <dbReference type="EMBL" id="EFM45685.1"/>
    </source>
</evidence>
<keyword evidence="6 14" id="KW-0769">Symport</keyword>
<feature type="transmembrane region" description="Helical" evidence="14">
    <location>
        <begin position="314"/>
        <end position="337"/>
    </location>
</feature>
<keyword evidence="4 14" id="KW-1003">Cell membrane</keyword>
<feature type="transmembrane region" description="Helical" evidence="14">
    <location>
        <begin position="490"/>
        <end position="509"/>
    </location>
</feature>
<organism evidence="15 16">
    <name type="scientific">Mobiluncus mulieris ATCC 35239</name>
    <dbReference type="NCBI Taxonomy" id="871571"/>
    <lineage>
        <taxon>Bacteria</taxon>
        <taxon>Bacillati</taxon>
        <taxon>Actinomycetota</taxon>
        <taxon>Actinomycetes</taxon>
        <taxon>Actinomycetales</taxon>
        <taxon>Actinomycetaceae</taxon>
        <taxon>Mobiluncus</taxon>
    </lineage>
</organism>
<evidence type="ECO:0000256" key="2">
    <source>
        <dbReference type="ARBA" id="ARBA00006434"/>
    </source>
</evidence>
<evidence type="ECO:0000256" key="1">
    <source>
        <dbReference type="ARBA" id="ARBA00004651"/>
    </source>
</evidence>
<dbReference type="Pfam" id="PF00474">
    <property type="entry name" value="SSF"/>
    <property type="match status" value="1"/>
</dbReference>
<dbReference type="PANTHER" id="PTHR48086">
    <property type="entry name" value="SODIUM/PROLINE SYMPORTER-RELATED"/>
    <property type="match status" value="1"/>
</dbReference>
<reference evidence="15" key="1">
    <citation type="submission" date="2010-08" db="EMBL/GenBank/DDBJ databases">
        <authorList>
            <person name="Muzny D."/>
            <person name="Qin X."/>
            <person name="Deng J."/>
            <person name="Jiang H."/>
            <person name="Liu Y."/>
            <person name="Qu J."/>
            <person name="Song X.-Z."/>
            <person name="Zhang L."/>
            <person name="Thornton R."/>
            <person name="Coyle M."/>
            <person name="Francisco L."/>
            <person name="Jackson L."/>
            <person name="Javaid M."/>
            <person name="Korchina V."/>
            <person name="Kovar C."/>
            <person name="Mata R."/>
            <person name="Mathew T."/>
            <person name="Ngo R."/>
            <person name="Nguyen L."/>
            <person name="Nguyen N."/>
            <person name="Okwuonu G."/>
            <person name="Ongeri F."/>
            <person name="Pham C."/>
            <person name="Simmons D."/>
            <person name="Wilczek-Boney K."/>
            <person name="Hale W."/>
            <person name="Jakkamsetti A."/>
            <person name="Pham P."/>
            <person name="Ruth R."/>
            <person name="San Lucas F."/>
            <person name="Warren J."/>
            <person name="Zhang J."/>
            <person name="Zhao Z."/>
            <person name="Zhou C."/>
            <person name="Zhu D."/>
            <person name="Lee S."/>
            <person name="Bess C."/>
            <person name="Blankenburg K."/>
            <person name="Forbes L."/>
            <person name="Fu Q."/>
            <person name="Gubbala S."/>
            <person name="Hirani K."/>
            <person name="Jayaseelan J.C."/>
            <person name="Lara F."/>
            <person name="Munidasa M."/>
            <person name="Palculict T."/>
            <person name="Patil S."/>
            <person name="Pu L.-L."/>
            <person name="Saada N."/>
            <person name="Tang L."/>
            <person name="Weissenberger G."/>
            <person name="Zhu Y."/>
            <person name="Hemphill L."/>
            <person name="Shang Y."/>
            <person name="Youmans B."/>
            <person name="Ayvaz T."/>
            <person name="Ross M."/>
            <person name="Santibanez J."/>
            <person name="Aqrawi P."/>
            <person name="Gross S."/>
            <person name="Joshi V."/>
            <person name="Fowler G."/>
            <person name="Nazareth L."/>
            <person name="Reid J."/>
            <person name="Worley K."/>
            <person name="Petrosino J."/>
            <person name="Highlander S."/>
            <person name="Gibbs R."/>
        </authorList>
    </citation>
    <scope>NUCLEOTIDE SEQUENCE [LARGE SCALE GENOMIC DNA]</scope>
    <source>
        <strain evidence="15">ATCC 35239</strain>
    </source>
</reference>
<keyword evidence="9 14" id="KW-0406">Ion transport</keyword>
<dbReference type="GO" id="GO:0005886">
    <property type="term" value="C:plasma membrane"/>
    <property type="evidence" value="ECO:0007669"/>
    <property type="project" value="UniProtKB-SubCell"/>
</dbReference>
<dbReference type="PANTHER" id="PTHR48086:SF3">
    <property type="entry name" value="SODIUM_PROLINE SYMPORTER"/>
    <property type="match status" value="1"/>
</dbReference>
<keyword evidence="11 14" id="KW-0739">Sodium transport</keyword>
<name>E0QRH7_9ACTO</name>
<comment type="subcellular location">
    <subcellularLocation>
        <location evidence="1 14">Cell membrane</location>
        <topology evidence="1 14">Multi-pass membrane protein</topology>
    </subcellularLocation>
</comment>
<dbReference type="AlphaFoldDB" id="E0QRH7"/>
<proteinExistence type="inferred from homology"/>
<feature type="transmembrane region" description="Helical" evidence="14">
    <location>
        <begin position="457"/>
        <end position="483"/>
    </location>
</feature>
<feature type="transmembrane region" description="Helical" evidence="14">
    <location>
        <begin position="352"/>
        <end position="377"/>
    </location>
</feature>
<dbReference type="Proteomes" id="UP000003045">
    <property type="component" value="Unassembled WGS sequence"/>
</dbReference>
<sequence>MTTNAGNWTLVFLKSADGRDNKYMISTISIVPAVLDVMSGPQGVAIAMIVYFTAMIMIGLWAYTRTSTMDDYMLGGRELNPLVAALSAGAADMSGWLLMGLPGVLYAAGLVQSWIAIGLTAGAYINWWIVAPRLRTYTEVSKNSITVPSFLSNRLRDKSNAIRVAAGIIFLVFFTLYVASGLVSGGKFFDSSFGIPYETGMVIVAAIVVLYTLVGGFLAVSWTDTVQGFMMVIALVAVPITGLIAAGGLGQVAVDVAAKGVETNQEMLSLVFNVDPRDIVTGLAWGLGYFGMPHIIVRFMALKTPQQATQARRIWAIWMVLSLFGAIGTAIVGISLVRQKIINMDGADNETIFLVTGHTLFPSIFAGFMLAAILAAIMSTVSSQLLVTSSAVVEDIYNSFSKENVKNVSLGITIGDRTVTQSNLGVTMGRVVVLFVTLVGVALAWNAKESTSLISSSILIIVSFAWAGFGASFGPIIILSLWWRKLTAPGALWGMISGAVTVVVWHYLLNNGEFSVIANTKIYEILPGFVICWLVAYAVSMVTYKPNPEIEAEFNLAVKMAKSKEYEPFVPAESN</sequence>
<keyword evidence="14" id="KW-0029">Amino-acid transport</keyword>
<dbReference type="GO" id="GO:0031402">
    <property type="term" value="F:sodium ion binding"/>
    <property type="evidence" value="ECO:0007669"/>
    <property type="project" value="UniProtKB-UniRule"/>
</dbReference>
<dbReference type="GO" id="GO:0015824">
    <property type="term" value="P:proline transport"/>
    <property type="evidence" value="ECO:0007669"/>
    <property type="project" value="UniProtKB-UniRule"/>
</dbReference>
<evidence type="ECO:0000256" key="12">
    <source>
        <dbReference type="ARBA" id="ARBA00033708"/>
    </source>
</evidence>
<dbReference type="HOGENOM" id="CLU_018808_15_2_11"/>
<feature type="transmembrane region" description="Helical" evidence="14">
    <location>
        <begin position="232"/>
        <end position="254"/>
    </location>
</feature>
<keyword evidence="5 14" id="KW-0812">Transmembrane</keyword>
<evidence type="ECO:0000256" key="9">
    <source>
        <dbReference type="ARBA" id="ARBA00023065"/>
    </source>
</evidence>
<comment type="caution">
    <text evidence="15">The sequence shown here is derived from an EMBL/GenBank/DDBJ whole genome shotgun (WGS) entry which is preliminary data.</text>
</comment>
<accession>E0QRH7</accession>
<evidence type="ECO:0000256" key="8">
    <source>
        <dbReference type="ARBA" id="ARBA00023053"/>
    </source>
</evidence>
<feature type="transmembrane region" description="Helical" evidence="14">
    <location>
        <begin position="104"/>
        <end position="125"/>
    </location>
</feature>
<dbReference type="STRING" id="871571.HMPREF0580_1492"/>
<dbReference type="CDD" id="cd11475">
    <property type="entry name" value="SLC5sbd_PutP"/>
    <property type="match status" value="1"/>
</dbReference>
<evidence type="ECO:0000256" key="11">
    <source>
        <dbReference type="ARBA" id="ARBA00023201"/>
    </source>
</evidence>
<dbReference type="InterPro" id="IPR038377">
    <property type="entry name" value="Na/Glc_symporter_sf"/>
</dbReference>
<dbReference type="NCBIfam" id="TIGR02121">
    <property type="entry name" value="Na_Pro_sym"/>
    <property type="match status" value="1"/>
</dbReference>
<keyword evidence="7 14" id="KW-1133">Transmembrane helix</keyword>
<feature type="transmembrane region" description="Helical" evidence="14">
    <location>
        <begin position="521"/>
        <end position="539"/>
    </location>
</feature>
<dbReference type="InterPro" id="IPR018212">
    <property type="entry name" value="Na/solute_symporter_CS"/>
</dbReference>
<keyword evidence="10 14" id="KW-0472">Membrane</keyword>
<keyword evidence="8 14" id="KW-0915">Sodium</keyword>
<dbReference type="NCBIfam" id="TIGR00813">
    <property type="entry name" value="sss"/>
    <property type="match status" value="1"/>
</dbReference>
<dbReference type="InterPro" id="IPR011851">
    <property type="entry name" value="Na/Pro_symporter"/>
</dbReference>
<feature type="transmembrane region" description="Helical" evidence="14">
    <location>
        <begin position="427"/>
        <end position="445"/>
    </location>
</feature>
<evidence type="ECO:0000256" key="3">
    <source>
        <dbReference type="ARBA" id="ARBA00022448"/>
    </source>
</evidence>
<evidence type="ECO:0000256" key="7">
    <source>
        <dbReference type="ARBA" id="ARBA00022989"/>
    </source>
</evidence>
<dbReference type="Gene3D" id="1.20.1730.10">
    <property type="entry name" value="Sodium/glucose cotransporter"/>
    <property type="match status" value="1"/>
</dbReference>
<dbReference type="GO" id="GO:0015193">
    <property type="term" value="F:L-proline transmembrane transporter activity"/>
    <property type="evidence" value="ECO:0007669"/>
    <property type="project" value="TreeGrafter"/>
</dbReference>
<keyword evidence="3 14" id="KW-0813">Transport</keyword>
<comment type="function">
    <text evidence="14">Catalyzes the sodium-dependent uptake of extracellular L-proline.</text>
</comment>
<dbReference type="PROSITE" id="PS00456">
    <property type="entry name" value="NA_SOLUT_SYMP_1"/>
    <property type="match status" value="1"/>
</dbReference>
<evidence type="ECO:0000256" key="5">
    <source>
        <dbReference type="ARBA" id="ARBA00022692"/>
    </source>
</evidence>
<protein>
    <recommendedName>
        <fullName evidence="14">Sodium/proline symporter</fullName>
    </recommendedName>
    <alternativeName>
        <fullName evidence="14">Proline permease</fullName>
    </alternativeName>
</protein>
<feature type="transmembrane region" description="Helical" evidence="14">
    <location>
        <begin position="161"/>
        <end position="180"/>
    </location>
</feature>
<feature type="transmembrane region" description="Helical" evidence="14">
    <location>
        <begin position="79"/>
        <end position="98"/>
    </location>
</feature>
<dbReference type="InterPro" id="IPR001734">
    <property type="entry name" value="Na/solute_symporter"/>
</dbReference>
<dbReference type="InterPro" id="IPR050277">
    <property type="entry name" value="Sodium:Solute_Symporter"/>
</dbReference>
<feature type="transmembrane region" description="Helical" evidence="14">
    <location>
        <begin position="200"/>
        <end position="220"/>
    </location>
</feature>
<comment type="catalytic activity">
    <reaction evidence="12">
        <text>L-proline(in) + Na(+)(in) = L-proline(out) + Na(+)(out)</text>
        <dbReference type="Rhea" id="RHEA:28967"/>
        <dbReference type="ChEBI" id="CHEBI:29101"/>
        <dbReference type="ChEBI" id="CHEBI:60039"/>
    </reaction>
</comment>
<feature type="transmembrane region" description="Helical" evidence="14">
    <location>
        <begin position="279"/>
        <end position="302"/>
    </location>
</feature>
<evidence type="ECO:0000256" key="14">
    <source>
        <dbReference type="RuleBase" id="RU366012"/>
    </source>
</evidence>
<dbReference type="GO" id="GO:0005298">
    <property type="term" value="F:proline:sodium symporter activity"/>
    <property type="evidence" value="ECO:0007669"/>
    <property type="project" value="UniProtKB-UniRule"/>
</dbReference>
<evidence type="ECO:0000256" key="10">
    <source>
        <dbReference type="ARBA" id="ARBA00023136"/>
    </source>
</evidence>
<evidence type="ECO:0000313" key="16">
    <source>
        <dbReference type="Proteomes" id="UP000003045"/>
    </source>
</evidence>